<evidence type="ECO:0000256" key="1">
    <source>
        <dbReference type="SAM" id="Phobius"/>
    </source>
</evidence>
<organism evidence="2 3">
    <name type="scientific">Mesorhizobium japonicum</name>
    <dbReference type="NCBI Taxonomy" id="2066070"/>
    <lineage>
        <taxon>Bacteria</taxon>
        <taxon>Pseudomonadati</taxon>
        <taxon>Pseudomonadota</taxon>
        <taxon>Alphaproteobacteria</taxon>
        <taxon>Hyphomicrobiales</taxon>
        <taxon>Phyllobacteriaceae</taxon>
        <taxon>Mesorhizobium</taxon>
    </lineage>
</organism>
<dbReference type="EMBL" id="QKOD01000004">
    <property type="protein sequence ID" value="RNJ44760.1"/>
    <property type="molecule type" value="Genomic_DNA"/>
</dbReference>
<evidence type="ECO:0000313" key="2">
    <source>
        <dbReference type="EMBL" id="RNJ44760.1"/>
    </source>
</evidence>
<dbReference type="AlphaFoldDB" id="A0A3M9XBG8"/>
<proteinExistence type="predicted"/>
<dbReference type="PANTHER" id="PTHR34980">
    <property type="entry name" value="INNER MEMBRANE PROTEIN-RELATED-RELATED"/>
    <property type="match status" value="1"/>
</dbReference>
<reference evidence="2 3" key="1">
    <citation type="journal article" date="2018" name="Mol. Plant Microbe Interact.">
        <title>Taxonomically Different Co-Microsymbionts of a Relict Legume, Oxytropis popoviana, Have Complementary Sets of Symbiotic Genes and Together Increase the Efficiency of Plant Nodulation.</title>
        <authorList>
            <person name="Safronova V."/>
            <person name="Belimov A."/>
            <person name="Sazanova A."/>
            <person name="Chirak E."/>
            <person name="Verkhozina A."/>
            <person name="Kuznetsova I."/>
            <person name="Andronov E."/>
            <person name="Puhalsky J."/>
            <person name="Tikhonovich I."/>
        </authorList>
    </citation>
    <scope>NUCLEOTIDE SEQUENCE [LARGE SCALE GENOMIC DNA]</scope>
    <source>
        <strain evidence="2 3">Opo-235</strain>
    </source>
</reference>
<keyword evidence="1" id="KW-0472">Membrane</keyword>
<comment type="caution">
    <text evidence="2">The sequence shown here is derived from an EMBL/GenBank/DDBJ whole genome shotgun (WGS) entry which is preliminary data.</text>
</comment>
<name>A0A3M9XBG8_9HYPH</name>
<keyword evidence="1" id="KW-0812">Transmembrane</keyword>
<dbReference type="Pfam" id="PF05656">
    <property type="entry name" value="DUF805"/>
    <property type="match status" value="1"/>
</dbReference>
<dbReference type="GO" id="GO:0005886">
    <property type="term" value="C:plasma membrane"/>
    <property type="evidence" value="ECO:0007669"/>
    <property type="project" value="TreeGrafter"/>
</dbReference>
<accession>A0A3M9XBG8</accession>
<feature type="transmembrane region" description="Helical" evidence="1">
    <location>
        <begin position="60"/>
        <end position="81"/>
    </location>
</feature>
<evidence type="ECO:0000313" key="3">
    <source>
        <dbReference type="Proteomes" id="UP000275436"/>
    </source>
</evidence>
<dbReference type="InterPro" id="IPR008523">
    <property type="entry name" value="DUF805"/>
</dbReference>
<dbReference type="PANTHER" id="PTHR34980:SF3">
    <property type="entry name" value="BLR8105 PROTEIN"/>
    <property type="match status" value="1"/>
</dbReference>
<feature type="transmembrane region" description="Helical" evidence="1">
    <location>
        <begin position="93"/>
        <end position="115"/>
    </location>
</feature>
<gene>
    <name evidence="2" type="ORF">DNR46_18100</name>
</gene>
<protein>
    <submittedName>
        <fullName evidence="2">DUF805 domain-containing protein</fullName>
    </submittedName>
</protein>
<feature type="transmembrane region" description="Helical" evidence="1">
    <location>
        <begin position="28"/>
        <end position="48"/>
    </location>
</feature>
<dbReference type="Proteomes" id="UP000275436">
    <property type="component" value="Unassembled WGS sequence"/>
</dbReference>
<sequence>MNTDRTRLPDSSNLTWLFFKTSGRVSRAAYFLGGLLVAIIQAFPLYRFTLVPEGSAESNMWSFIFFIAFIASLWSNIALAVKRLHDLDKPGIAALILFVPVVSIVAFLVLCLFPGQPGPNRYGRRTNEPAQP</sequence>
<keyword evidence="1" id="KW-1133">Transmembrane helix</keyword>